<feature type="domain" description="HAMP" evidence="4">
    <location>
        <begin position="212"/>
        <end position="255"/>
    </location>
</feature>
<dbReference type="RefSeq" id="WP_124962318.1">
    <property type="nucleotide sequence ID" value="NZ_RQXU01000075.1"/>
</dbReference>
<evidence type="ECO:0000313" key="6">
    <source>
        <dbReference type="Proteomes" id="UP000271590"/>
    </source>
</evidence>
<keyword evidence="3" id="KW-0812">Transmembrane</keyword>
<comment type="similarity">
    <text evidence="2">Belongs to the methyl-accepting chemotaxis (MCP) protein family.</text>
</comment>
<evidence type="ECO:0000259" key="4">
    <source>
        <dbReference type="PROSITE" id="PS50885"/>
    </source>
</evidence>
<reference evidence="5 6" key="1">
    <citation type="submission" date="2018-11" db="EMBL/GenBank/DDBJ databases">
        <title>The genome of Variovorax sp T529.</title>
        <authorList>
            <person name="Gao J."/>
        </authorList>
    </citation>
    <scope>NUCLEOTIDE SEQUENCE [LARGE SCALE GENOMIC DNA]</scope>
    <source>
        <strain evidence="5 6">T529</strain>
    </source>
</reference>
<gene>
    <name evidence="5" type="ORF">EH244_32135</name>
</gene>
<protein>
    <submittedName>
        <fullName evidence="5">HAMP domain-containing protein</fullName>
    </submittedName>
</protein>
<sequence>MFLSNISIGKRLAVVIGVILALSLTSSVLAVLKLQQLGEEINAMVEKNIKTERAGSDWLRHTTAGVQRAAAIAKSSDASLISYFAPATAASIKDTNDLQKFIEDQMDTPDKKQVFDKVGELRKAYLAAREEVSKAKLAGDMEGANRIFNERFEPTSRSYLAGVQQMVDAERVQLDAAAERSKEMRASTSVMLVVFGALSLGLGLVLAWLLVRSITHPLRRAVEVAEAVAAGDLTSRIEVTTKDETGQLMHALKGMNG</sequence>
<dbReference type="PANTHER" id="PTHR43531:SF11">
    <property type="entry name" value="METHYL-ACCEPTING CHEMOTAXIS PROTEIN 3"/>
    <property type="match status" value="1"/>
</dbReference>
<evidence type="ECO:0000256" key="2">
    <source>
        <dbReference type="ARBA" id="ARBA00029447"/>
    </source>
</evidence>
<comment type="caution">
    <text evidence="5">The sequence shown here is derived from an EMBL/GenBank/DDBJ whole genome shotgun (WGS) entry which is preliminary data.</text>
</comment>
<dbReference type="GO" id="GO:0007165">
    <property type="term" value="P:signal transduction"/>
    <property type="evidence" value="ECO:0007669"/>
    <property type="project" value="InterPro"/>
</dbReference>
<dbReference type="CDD" id="cd19411">
    <property type="entry name" value="MCP2201-like_sensor"/>
    <property type="match status" value="1"/>
</dbReference>
<dbReference type="InterPro" id="IPR003660">
    <property type="entry name" value="HAMP_dom"/>
</dbReference>
<feature type="transmembrane region" description="Helical" evidence="3">
    <location>
        <begin position="190"/>
        <end position="211"/>
    </location>
</feature>
<dbReference type="GO" id="GO:0006935">
    <property type="term" value="P:chemotaxis"/>
    <property type="evidence" value="ECO:0007669"/>
    <property type="project" value="UniProtKB-KW"/>
</dbReference>
<dbReference type="Proteomes" id="UP000271590">
    <property type="component" value="Unassembled WGS sequence"/>
</dbReference>
<feature type="non-terminal residue" evidence="5">
    <location>
        <position position="257"/>
    </location>
</feature>
<dbReference type="InterPro" id="IPR047347">
    <property type="entry name" value="YvaQ-like_sensor"/>
</dbReference>
<evidence type="ECO:0000256" key="3">
    <source>
        <dbReference type="SAM" id="Phobius"/>
    </source>
</evidence>
<dbReference type="PROSITE" id="PS50885">
    <property type="entry name" value="HAMP"/>
    <property type="match status" value="1"/>
</dbReference>
<dbReference type="SUPFAM" id="SSF158472">
    <property type="entry name" value="HAMP domain-like"/>
    <property type="match status" value="1"/>
</dbReference>
<dbReference type="GO" id="GO:0005886">
    <property type="term" value="C:plasma membrane"/>
    <property type="evidence" value="ECO:0007669"/>
    <property type="project" value="TreeGrafter"/>
</dbReference>
<dbReference type="GO" id="GO:0004888">
    <property type="term" value="F:transmembrane signaling receptor activity"/>
    <property type="evidence" value="ECO:0007669"/>
    <property type="project" value="TreeGrafter"/>
</dbReference>
<dbReference type="EMBL" id="RQXU01000075">
    <property type="protein sequence ID" value="RRH79035.1"/>
    <property type="molecule type" value="Genomic_DNA"/>
</dbReference>
<dbReference type="InterPro" id="IPR051310">
    <property type="entry name" value="MCP_chemotaxis"/>
</dbReference>
<dbReference type="PANTHER" id="PTHR43531">
    <property type="entry name" value="PROTEIN ICFG"/>
    <property type="match status" value="1"/>
</dbReference>
<dbReference type="SMART" id="SM00304">
    <property type="entry name" value="HAMP"/>
    <property type="match status" value="1"/>
</dbReference>
<dbReference type="Pfam" id="PF00672">
    <property type="entry name" value="HAMP"/>
    <property type="match status" value="1"/>
</dbReference>
<evidence type="ECO:0000313" key="5">
    <source>
        <dbReference type="EMBL" id="RRH79035.1"/>
    </source>
</evidence>
<accession>A0A3P3DXY7</accession>
<name>A0A3P3DXY7_9BURK</name>
<keyword evidence="3" id="KW-0472">Membrane</keyword>
<dbReference type="InterPro" id="IPR024478">
    <property type="entry name" value="HlyB_4HB_MCP"/>
</dbReference>
<proteinExistence type="inferred from homology"/>
<keyword evidence="3" id="KW-1133">Transmembrane helix</keyword>
<evidence type="ECO:0000256" key="1">
    <source>
        <dbReference type="ARBA" id="ARBA00022500"/>
    </source>
</evidence>
<dbReference type="Gene3D" id="6.10.340.10">
    <property type="match status" value="1"/>
</dbReference>
<keyword evidence="1" id="KW-0145">Chemotaxis</keyword>
<dbReference type="CDD" id="cd06225">
    <property type="entry name" value="HAMP"/>
    <property type="match status" value="1"/>
</dbReference>
<dbReference type="AlphaFoldDB" id="A0A3P3DXY7"/>
<organism evidence="5 6">
    <name type="scientific">Variovorax beijingensis</name>
    <dbReference type="NCBI Taxonomy" id="2496117"/>
    <lineage>
        <taxon>Bacteria</taxon>
        <taxon>Pseudomonadati</taxon>
        <taxon>Pseudomonadota</taxon>
        <taxon>Betaproteobacteria</taxon>
        <taxon>Burkholderiales</taxon>
        <taxon>Comamonadaceae</taxon>
        <taxon>Variovorax</taxon>
    </lineage>
</organism>
<dbReference type="Pfam" id="PF12729">
    <property type="entry name" value="4HB_MCP_1"/>
    <property type="match status" value="1"/>
</dbReference>